<protein>
    <submittedName>
        <fullName evidence="2">Uncharacterized protein</fullName>
    </submittedName>
</protein>
<evidence type="ECO:0000256" key="1">
    <source>
        <dbReference type="SAM" id="MobiDB-lite"/>
    </source>
</evidence>
<dbReference type="CDD" id="cd20240">
    <property type="entry name" value="PFM_aerolysin-like"/>
    <property type="match status" value="1"/>
</dbReference>
<accession>A0A0J6CMQ5</accession>
<evidence type="ECO:0000313" key="3">
    <source>
        <dbReference type="Proteomes" id="UP000036166"/>
    </source>
</evidence>
<dbReference type="EMBL" id="LFJV01000016">
    <property type="protein sequence ID" value="KMM34500.1"/>
    <property type="molecule type" value="Genomic_DNA"/>
</dbReference>
<feature type="compositionally biased region" description="Polar residues" evidence="1">
    <location>
        <begin position="9"/>
        <end position="21"/>
    </location>
</feature>
<evidence type="ECO:0000313" key="2">
    <source>
        <dbReference type="EMBL" id="KMM34500.1"/>
    </source>
</evidence>
<dbReference type="SUPFAM" id="SSF56973">
    <property type="entry name" value="Aerolisin/ETX pore-forming domain"/>
    <property type="match status" value="1"/>
</dbReference>
<dbReference type="AlphaFoldDB" id="A0A0J6CMQ5"/>
<reference evidence="2 3" key="1">
    <citation type="submission" date="2015-06" db="EMBL/GenBank/DDBJ databases">
        <title>Draft Genome Sequence of Parabacteroides goldsteinii with Putative Novel Metallo-Beta-Lactamases Isolated from a Blood Culture from a Human Patient.</title>
        <authorList>
            <person name="Krogh T.J."/>
            <person name="Agergaard C.N."/>
            <person name="Moller-Jensen J."/>
            <person name="Justesen U.S."/>
        </authorList>
    </citation>
    <scope>NUCLEOTIDE SEQUENCE [LARGE SCALE GENOMIC DNA]</scope>
    <source>
        <strain evidence="2 3">910340</strain>
    </source>
</reference>
<proteinExistence type="predicted"/>
<dbReference type="Gene3D" id="2.170.15.10">
    <property type="entry name" value="Proaerolysin, chain A, domain 3"/>
    <property type="match status" value="1"/>
</dbReference>
<name>A0A0J6CMQ5_9BACT</name>
<organism evidence="2 3">
    <name type="scientific">Parabacteroides goldsteinii</name>
    <dbReference type="NCBI Taxonomy" id="328812"/>
    <lineage>
        <taxon>Bacteria</taxon>
        <taxon>Pseudomonadati</taxon>
        <taxon>Bacteroidota</taxon>
        <taxon>Bacteroidia</taxon>
        <taxon>Bacteroidales</taxon>
        <taxon>Tannerellaceae</taxon>
        <taxon>Parabacteroides</taxon>
    </lineage>
</organism>
<dbReference type="Proteomes" id="UP000036166">
    <property type="component" value="Unassembled WGS sequence"/>
</dbReference>
<gene>
    <name evidence="2" type="ORF">ACM15_06300</name>
</gene>
<comment type="caution">
    <text evidence="2">The sequence shown here is derived from an EMBL/GenBank/DDBJ whole genome shotgun (WGS) entry which is preliminary data.</text>
</comment>
<dbReference type="PATRIC" id="fig|328812.4.peg.1429"/>
<feature type="region of interest" description="Disordered" evidence="1">
    <location>
        <begin position="1"/>
        <end position="21"/>
    </location>
</feature>
<sequence>MEEIRVETETSNLLDTRSSSNEDPFEQLLGMPLNVKLANSVGPATYLSAKQVSGSNTGGFDSELRVVEKDSGDGLQQWVLHKLIPAEEGVTSFNGHNLYIMNMVGEYNHPKVKNYKWYEIYGGNMRRRDPDGIKTNRFYSFVIKPVKNTINLYSVIPFGADCLYWQGPVEDFDKSRKMYATAATEGSLVKTVYYEGYDPYCSEDLFRWEFTPADIFEIESISYYQMPGDYISLAPDFVSDIIVENKTSLEQSMTANFAQKATIQSKFSETEGFSVTVKTGIGVNLCKIFNGSLDMTTVSSTTSSFENSETKEDSRSYSFPVKVPPFKKVKARVVVQRYNANISYRAVFKGIKTGKRLTLTGKWEGVTASTITYQLIEGENGKVLRSFTGVPTSEIDLTK</sequence>